<dbReference type="SFLD" id="SFLDS00029">
    <property type="entry name" value="Radical_SAM"/>
    <property type="match status" value="1"/>
</dbReference>
<keyword evidence="4 9" id="KW-0949">S-adenosyl-L-methionine</keyword>
<dbReference type="AlphaFoldDB" id="A0A1F4UC43"/>
<keyword evidence="2 9" id="KW-0963">Cytoplasm</keyword>
<comment type="subcellular location">
    <subcellularLocation>
        <location evidence="9">Cytoplasm</location>
    </subcellularLocation>
</comment>
<feature type="binding site" evidence="9">
    <location>
        <position position="71"/>
    </location>
    <ligand>
        <name>[4Fe-4S] cluster</name>
        <dbReference type="ChEBI" id="CHEBI:49883"/>
        <label>2</label>
        <note>4Fe-4S-S-AdoMet</note>
    </ligand>
</feature>
<evidence type="ECO:0000259" key="10">
    <source>
        <dbReference type="PROSITE" id="PS51918"/>
    </source>
</evidence>
<dbReference type="EMBL" id="MEUM01000064">
    <property type="protein sequence ID" value="OGC42491.1"/>
    <property type="molecule type" value="Genomic_DNA"/>
</dbReference>
<dbReference type="SFLD" id="SFLDF00271">
    <property type="entry name" value="lipoyl_synthase"/>
    <property type="match status" value="1"/>
</dbReference>
<comment type="caution">
    <text evidence="11">The sequence shown here is derived from an EMBL/GenBank/DDBJ whole genome shotgun (WGS) entry which is preliminary data.</text>
</comment>
<dbReference type="GO" id="GO:0016992">
    <property type="term" value="F:lipoate synthase activity"/>
    <property type="evidence" value="ECO:0007669"/>
    <property type="project" value="UniProtKB-UniRule"/>
</dbReference>
<dbReference type="GO" id="GO:0051539">
    <property type="term" value="F:4 iron, 4 sulfur cluster binding"/>
    <property type="evidence" value="ECO:0007669"/>
    <property type="project" value="UniProtKB-UniRule"/>
</dbReference>
<reference evidence="11 12" key="1">
    <citation type="journal article" date="2016" name="Nat. Commun.">
        <title>Thousands of microbial genomes shed light on interconnected biogeochemical processes in an aquifer system.</title>
        <authorList>
            <person name="Anantharaman K."/>
            <person name="Brown C.T."/>
            <person name="Hug L.A."/>
            <person name="Sharon I."/>
            <person name="Castelle C.J."/>
            <person name="Probst A.J."/>
            <person name="Thomas B.C."/>
            <person name="Singh A."/>
            <person name="Wilkins M.J."/>
            <person name="Karaoz U."/>
            <person name="Brodie E.L."/>
            <person name="Williams K.H."/>
            <person name="Hubbard S.S."/>
            <person name="Banfield J.F."/>
        </authorList>
    </citation>
    <scope>NUCLEOTIDE SEQUENCE [LARGE SCALE GENOMIC DNA]</scope>
</reference>
<comment type="catalytic activity">
    <reaction evidence="8 9">
        <text>[[Fe-S] cluster scaffold protein carrying a second [4Fe-4S](2+) cluster] + N(6)-octanoyl-L-lysyl-[protein] + 2 oxidized [2Fe-2S]-[ferredoxin] + 2 S-adenosyl-L-methionine + 4 H(+) = [[Fe-S] cluster scaffold protein] + N(6)-[(R)-dihydrolipoyl]-L-lysyl-[protein] + 4 Fe(3+) + 2 hydrogen sulfide + 2 5'-deoxyadenosine + 2 L-methionine + 2 reduced [2Fe-2S]-[ferredoxin]</text>
        <dbReference type="Rhea" id="RHEA:16585"/>
        <dbReference type="Rhea" id="RHEA-COMP:9928"/>
        <dbReference type="Rhea" id="RHEA-COMP:10000"/>
        <dbReference type="Rhea" id="RHEA-COMP:10001"/>
        <dbReference type="Rhea" id="RHEA-COMP:10475"/>
        <dbReference type="Rhea" id="RHEA-COMP:14568"/>
        <dbReference type="Rhea" id="RHEA-COMP:14569"/>
        <dbReference type="ChEBI" id="CHEBI:15378"/>
        <dbReference type="ChEBI" id="CHEBI:17319"/>
        <dbReference type="ChEBI" id="CHEBI:29034"/>
        <dbReference type="ChEBI" id="CHEBI:29919"/>
        <dbReference type="ChEBI" id="CHEBI:33722"/>
        <dbReference type="ChEBI" id="CHEBI:33737"/>
        <dbReference type="ChEBI" id="CHEBI:33738"/>
        <dbReference type="ChEBI" id="CHEBI:57844"/>
        <dbReference type="ChEBI" id="CHEBI:59789"/>
        <dbReference type="ChEBI" id="CHEBI:78809"/>
        <dbReference type="ChEBI" id="CHEBI:83100"/>
        <dbReference type="EC" id="2.8.1.8"/>
    </reaction>
</comment>
<feature type="binding site" evidence="9">
    <location>
        <position position="64"/>
    </location>
    <ligand>
        <name>[4Fe-4S] cluster</name>
        <dbReference type="ChEBI" id="CHEBI:49883"/>
        <label>2</label>
        <note>4Fe-4S-S-AdoMet</note>
    </ligand>
</feature>
<dbReference type="InterPro" id="IPR006638">
    <property type="entry name" value="Elp3/MiaA/NifB-like_rSAM"/>
</dbReference>
<dbReference type="NCBIfam" id="NF009544">
    <property type="entry name" value="PRK12928.1"/>
    <property type="match status" value="1"/>
</dbReference>
<dbReference type="Gene3D" id="3.20.20.70">
    <property type="entry name" value="Aldolase class I"/>
    <property type="match status" value="1"/>
</dbReference>
<dbReference type="InterPro" id="IPR007197">
    <property type="entry name" value="rSAM"/>
</dbReference>
<evidence type="ECO:0000256" key="2">
    <source>
        <dbReference type="ARBA" id="ARBA00022490"/>
    </source>
</evidence>
<keyword evidence="7 9" id="KW-0411">Iron-sulfur</keyword>
<dbReference type="Pfam" id="PF16881">
    <property type="entry name" value="LIAS_N"/>
    <property type="match status" value="1"/>
</dbReference>
<dbReference type="InterPro" id="IPR031691">
    <property type="entry name" value="LIAS_N"/>
</dbReference>
<feature type="binding site" evidence="9">
    <location>
        <position position="49"/>
    </location>
    <ligand>
        <name>[4Fe-4S] cluster</name>
        <dbReference type="ChEBI" id="CHEBI:49883"/>
        <label>1</label>
    </ligand>
</feature>
<evidence type="ECO:0000256" key="9">
    <source>
        <dbReference type="HAMAP-Rule" id="MF_00206"/>
    </source>
</evidence>
<evidence type="ECO:0000256" key="7">
    <source>
        <dbReference type="ARBA" id="ARBA00023014"/>
    </source>
</evidence>
<feature type="domain" description="Radical SAM core" evidence="10">
    <location>
        <begin position="50"/>
        <end position="268"/>
    </location>
</feature>
<dbReference type="PANTHER" id="PTHR10949">
    <property type="entry name" value="LIPOYL SYNTHASE"/>
    <property type="match status" value="1"/>
</dbReference>
<dbReference type="InterPro" id="IPR058240">
    <property type="entry name" value="rSAM_sf"/>
</dbReference>
<organism evidence="11 12">
    <name type="scientific">candidate division WOR-3 bacterium RBG_13_43_14</name>
    <dbReference type="NCBI Taxonomy" id="1802590"/>
    <lineage>
        <taxon>Bacteria</taxon>
        <taxon>Bacteria division WOR-3</taxon>
    </lineage>
</organism>
<evidence type="ECO:0000313" key="11">
    <source>
        <dbReference type="EMBL" id="OGC42491.1"/>
    </source>
</evidence>
<feature type="binding site" evidence="9">
    <location>
        <position position="43"/>
    </location>
    <ligand>
        <name>[4Fe-4S] cluster</name>
        <dbReference type="ChEBI" id="CHEBI:49883"/>
        <label>1</label>
    </ligand>
</feature>
<comment type="similarity">
    <text evidence="9">Belongs to the radical SAM superfamily. Lipoyl synthase family.</text>
</comment>
<proteinExistence type="inferred from homology"/>
<name>A0A1F4UC43_UNCW3</name>
<dbReference type="PANTHER" id="PTHR10949:SF0">
    <property type="entry name" value="LIPOYL SYNTHASE, MITOCHONDRIAL"/>
    <property type="match status" value="1"/>
</dbReference>
<comment type="pathway">
    <text evidence="9">Protein modification; protein lipoylation via endogenous pathway; protein N(6)-(lipoyl)lysine from octanoyl-[acyl-carrier-protein]: step 2/2.</text>
</comment>
<dbReference type="UniPathway" id="UPA00538">
    <property type="reaction ID" value="UER00593"/>
</dbReference>
<dbReference type="GO" id="GO:0046872">
    <property type="term" value="F:metal ion binding"/>
    <property type="evidence" value="ECO:0007669"/>
    <property type="project" value="UniProtKB-KW"/>
</dbReference>
<dbReference type="NCBIfam" id="TIGR00510">
    <property type="entry name" value="lipA"/>
    <property type="match status" value="1"/>
</dbReference>
<evidence type="ECO:0000256" key="5">
    <source>
        <dbReference type="ARBA" id="ARBA00022723"/>
    </source>
</evidence>
<accession>A0A1F4UC43</accession>
<comment type="cofactor">
    <cofactor evidence="9">
        <name>[4Fe-4S] cluster</name>
        <dbReference type="ChEBI" id="CHEBI:49883"/>
    </cofactor>
    <text evidence="9">Binds 2 [4Fe-4S] clusters per subunit. One cluster is coordinated with 3 cysteines and an exchangeable S-adenosyl-L-methionine.</text>
</comment>
<feature type="binding site" evidence="9">
    <location>
        <position position="38"/>
    </location>
    <ligand>
        <name>[4Fe-4S] cluster</name>
        <dbReference type="ChEBI" id="CHEBI:49883"/>
        <label>1</label>
    </ligand>
</feature>
<gene>
    <name evidence="9" type="primary">lipA</name>
    <name evidence="11" type="ORF">A2Y85_04830</name>
</gene>
<dbReference type="InterPro" id="IPR013785">
    <property type="entry name" value="Aldolase_TIM"/>
</dbReference>
<dbReference type="HAMAP" id="MF_00206">
    <property type="entry name" value="Lipoyl_synth"/>
    <property type="match status" value="1"/>
</dbReference>
<feature type="binding site" evidence="9">
    <location>
        <position position="68"/>
    </location>
    <ligand>
        <name>[4Fe-4S] cluster</name>
        <dbReference type="ChEBI" id="CHEBI:49883"/>
        <label>2</label>
        <note>4Fe-4S-S-AdoMet</note>
    </ligand>
</feature>
<sequence>MSEPRLKKPAWLKTRVPSGDEFRAIHDLIRAHGLVTVCQEARCPNINECWNNKCATLMILGKICTRACRFCAVKTGDPAGHIDMDEPRRVAELVKEMDLKYVVITSVDRDDLEDGGSQLYAETISMIKDLKKDIKVEALIPDFQDRINDIERVVLSTPFILGHNVETVENLTPVIRDRRSNYQQSLNLLASVKEIKPDQMTKSGFMVGMGEGLDEIKSTMRDLVKNRVDIITIGQYLQPTRKHYPVKKYYSPEEFEIFEKIGYDMGFKKVVSGPLVRSSYHASSVI</sequence>
<dbReference type="NCBIfam" id="NF004019">
    <property type="entry name" value="PRK05481.1"/>
    <property type="match status" value="1"/>
</dbReference>
<dbReference type="PIRSF" id="PIRSF005963">
    <property type="entry name" value="Lipoyl_synth"/>
    <property type="match status" value="1"/>
</dbReference>
<dbReference type="SUPFAM" id="SSF102114">
    <property type="entry name" value="Radical SAM enzymes"/>
    <property type="match status" value="1"/>
</dbReference>
<keyword evidence="6 9" id="KW-0408">Iron</keyword>
<dbReference type="SMART" id="SM00729">
    <property type="entry name" value="Elp3"/>
    <property type="match status" value="1"/>
</dbReference>
<dbReference type="SFLD" id="SFLDG01058">
    <property type="entry name" value="lipoyl_synthase_like"/>
    <property type="match status" value="1"/>
</dbReference>
<dbReference type="Proteomes" id="UP000177025">
    <property type="component" value="Unassembled WGS sequence"/>
</dbReference>
<evidence type="ECO:0000256" key="4">
    <source>
        <dbReference type="ARBA" id="ARBA00022691"/>
    </source>
</evidence>
<dbReference type="GO" id="GO:0009249">
    <property type="term" value="P:protein lipoylation"/>
    <property type="evidence" value="ECO:0007669"/>
    <property type="project" value="UniProtKB-UniRule"/>
</dbReference>
<dbReference type="Pfam" id="PF04055">
    <property type="entry name" value="Radical_SAM"/>
    <property type="match status" value="1"/>
</dbReference>
<keyword evidence="1 9" id="KW-0004">4Fe-4S</keyword>
<comment type="function">
    <text evidence="9">Catalyzes the radical-mediated insertion of two sulfur atoms into the C-6 and C-8 positions of the octanoyl moiety bound to the lipoyl domains of lipoate-dependent enzymes, thereby converting the octanoylated domains into lipoylated derivatives.</text>
</comment>
<dbReference type="PROSITE" id="PS51918">
    <property type="entry name" value="RADICAL_SAM"/>
    <property type="match status" value="1"/>
</dbReference>
<keyword evidence="3 9" id="KW-0808">Transferase</keyword>
<feature type="binding site" evidence="9">
    <location>
        <position position="279"/>
    </location>
    <ligand>
        <name>[4Fe-4S] cluster</name>
        <dbReference type="ChEBI" id="CHEBI:49883"/>
        <label>1</label>
    </ligand>
</feature>
<dbReference type="EC" id="2.8.1.8" evidence="9"/>
<evidence type="ECO:0000256" key="8">
    <source>
        <dbReference type="ARBA" id="ARBA00047326"/>
    </source>
</evidence>
<evidence type="ECO:0000256" key="1">
    <source>
        <dbReference type="ARBA" id="ARBA00022485"/>
    </source>
</evidence>
<protein>
    <recommendedName>
        <fullName evidence="9">Lipoyl synthase</fullName>
        <ecNumber evidence="9">2.8.1.8</ecNumber>
    </recommendedName>
    <alternativeName>
        <fullName evidence="9">Lip-syn</fullName>
        <shortName evidence="9">LS</shortName>
    </alternativeName>
    <alternativeName>
        <fullName evidence="9">Lipoate synthase</fullName>
    </alternativeName>
    <alternativeName>
        <fullName evidence="9">Lipoic acid synthase</fullName>
    </alternativeName>
    <alternativeName>
        <fullName evidence="9">Sulfur insertion protein LipA</fullName>
    </alternativeName>
</protein>
<evidence type="ECO:0000313" key="12">
    <source>
        <dbReference type="Proteomes" id="UP000177025"/>
    </source>
</evidence>
<dbReference type="GO" id="GO:0005737">
    <property type="term" value="C:cytoplasm"/>
    <property type="evidence" value="ECO:0007669"/>
    <property type="project" value="UniProtKB-SubCell"/>
</dbReference>
<evidence type="ECO:0000256" key="6">
    <source>
        <dbReference type="ARBA" id="ARBA00023004"/>
    </source>
</evidence>
<dbReference type="InterPro" id="IPR003698">
    <property type="entry name" value="Lipoyl_synth"/>
</dbReference>
<dbReference type="FunFam" id="3.20.20.70:FF:000040">
    <property type="entry name" value="Lipoyl synthase"/>
    <property type="match status" value="1"/>
</dbReference>
<evidence type="ECO:0000256" key="3">
    <source>
        <dbReference type="ARBA" id="ARBA00022679"/>
    </source>
</evidence>
<keyword evidence="5 9" id="KW-0479">Metal-binding</keyword>